<evidence type="ECO:0000256" key="1">
    <source>
        <dbReference type="SAM" id="MobiDB-lite"/>
    </source>
</evidence>
<gene>
    <name evidence="2" type="ORF">DJ017_09765</name>
</gene>
<name>A0A328AJZ2_9CAUL</name>
<protein>
    <submittedName>
        <fullName evidence="2">Uncharacterized protein</fullName>
    </submittedName>
</protein>
<dbReference type="EMBL" id="QFYQ01000001">
    <property type="protein sequence ID" value="RAK54791.1"/>
    <property type="molecule type" value="Genomic_DNA"/>
</dbReference>
<dbReference type="AlphaFoldDB" id="A0A328AJZ2"/>
<feature type="region of interest" description="Disordered" evidence="1">
    <location>
        <begin position="1"/>
        <end position="35"/>
    </location>
</feature>
<evidence type="ECO:0000313" key="2">
    <source>
        <dbReference type="EMBL" id="RAK54791.1"/>
    </source>
</evidence>
<organism evidence="2 3">
    <name type="scientific">Phenylobacterium soli</name>
    <dbReference type="NCBI Taxonomy" id="2170551"/>
    <lineage>
        <taxon>Bacteria</taxon>
        <taxon>Pseudomonadati</taxon>
        <taxon>Pseudomonadota</taxon>
        <taxon>Alphaproteobacteria</taxon>
        <taxon>Caulobacterales</taxon>
        <taxon>Caulobacteraceae</taxon>
        <taxon>Phenylobacterium</taxon>
    </lineage>
</organism>
<evidence type="ECO:0000313" key="3">
    <source>
        <dbReference type="Proteomes" id="UP000249254"/>
    </source>
</evidence>
<reference evidence="3" key="1">
    <citation type="submission" date="2018-05" db="EMBL/GenBank/DDBJ databases">
        <authorList>
            <person name="Li X."/>
        </authorList>
    </citation>
    <scope>NUCLEOTIDE SEQUENCE [LARGE SCALE GENOMIC DNA]</scope>
    <source>
        <strain evidence="3">LX32</strain>
    </source>
</reference>
<accession>A0A328AJZ2</accession>
<dbReference type="Proteomes" id="UP000249254">
    <property type="component" value="Unassembled WGS sequence"/>
</dbReference>
<proteinExistence type="predicted"/>
<sequence length="110" mass="12111">MTGAAPAQALSLVRAVEPPPPQFASGPTLSGHTRERDFDDPFALQRYCARFLGAPKRGYYQACYIPALDEVVLPDAQAWPSRAEREALKAHEWAHARGWRHPAVTTASVN</sequence>
<keyword evidence="3" id="KW-1185">Reference proteome</keyword>
<comment type="caution">
    <text evidence="2">The sequence shown here is derived from an EMBL/GenBank/DDBJ whole genome shotgun (WGS) entry which is preliminary data.</text>
</comment>